<name>W2RWU8_CYPE1</name>
<dbReference type="GeneID" id="19972585"/>
<dbReference type="RefSeq" id="XP_008717809.1">
    <property type="nucleotide sequence ID" value="XM_008719587.1"/>
</dbReference>
<dbReference type="HOGENOM" id="CLU_2527393_0_0_1"/>
<organism evidence="1 2">
    <name type="scientific">Cyphellophora europaea (strain CBS 101466)</name>
    <name type="common">Phialophora europaea</name>
    <dbReference type="NCBI Taxonomy" id="1220924"/>
    <lineage>
        <taxon>Eukaryota</taxon>
        <taxon>Fungi</taxon>
        <taxon>Dikarya</taxon>
        <taxon>Ascomycota</taxon>
        <taxon>Pezizomycotina</taxon>
        <taxon>Eurotiomycetes</taxon>
        <taxon>Chaetothyriomycetidae</taxon>
        <taxon>Chaetothyriales</taxon>
        <taxon>Cyphellophoraceae</taxon>
        <taxon>Cyphellophora</taxon>
    </lineage>
</organism>
<sequence>MVFFHFGRSKDLGGNDYFIYIGSKTKACLSNGLLRRLPHKQIDTINSQRVQWFAFNQDYEWFSAFNKSGGYLGGSSAGEYIDPD</sequence>
<reference evidence="1 2" key="1">
    <citation type="submission" date="2013-03" db="EMBL/GenBank/DDBJ databases">
        <title>The Genome Sequence of Phialophora europaea CBS 101466.</title>
        <authorList>
            <consortium name="The Broad Institute Genomics Platform"/>
            <person name="Cuomo C."/>
            <person name="de Hoog S."/>
            <person name="Gorbushina A."/>
            <person name="Walker B."/>
            <person name="Young S.K."/>
            <person name="Zeng Q."/>
            <person name="Gargeya S."/>
            <person name="Fitzgerald M."/>
            <person name="Haas B."/>
            <person name="Abouelleil A."/>
            <person name="Allen A.W."/>
            <person name="Alvarado L."/>
            <person name="Arachchi H.M."/>
            <person name="Berlin A.M."/>
            <person name="Chapman S.B."/>
            <person name="Gainer-Dewar J."/>
            <person name="Goldberg J."/>
            <person name="Griggs A."/>
            <person name="Gujja S."/>
            <person name="Hansen M."/>
            <person name="Howarth C."/>
            <person name="Imamovic A."/>
            <person name="Ireland A."/>
            <person name="Larimer J."/>
            <person name="McCowan C."/>
            <person name="Murphy C."/>
            <person name="Pearson M."/>
            <person name="Poon T.W."/>
            <person name="Priest M."/>
            <person name="Roberts A."/>
            <person name="Saif S."/>
            <person name="Shea T."/>
            <person name="Sisk P."/>
            <person name="Sykes S."/>
            <person name="Wortman J."/>
            <person name="Nusbaum C."/>
            <person name="Birren B."/>
        </authorList>
    </citation>
    <scope>NUCLEOTIDE SEQUENCE [LARGE SCALE GENOMIC DNA]</scope>
    <source>
        <strain evidence="1 2">CBS 101466</strain>
    </source>
</reference>
<evidence type="ECO:0000313" key="2">
    <source>
        <dbReference type="Proteomes" id="UP000030752"/>
    </source>
</evidence>
<dbReference type="EMBL" id="KB822720">
    <property type="protein sequence ID" value="ETN40966.1"/>
    <property type="molecule type" value="Genomic_DNA"/>
</dbReference>
<dbReference type="Proteomes" id="UP000030752">
    <property type="component" value="Unassembled WGS sequence"/>
</dbReference>
<protein>
    <submittedName>
        <fullName evidence="1">Uncharacterized protein</fullName>
    </submittedName>
</protein>
<proteinExistence type="predicted"/>
<dbReference type="AlphaFoldDB" id="W2RWU8"/>
<dbReference type="VEuPathDB" id="FungiDB:HMPREF1541_05246"/>
<accession>W2RWU8</accession>
<keyword evidence="2" id="KW-1185">Reference proteome</keyword>
<evidence type="ECO:0000313" key="1">
    <source>
        <dbReference type="EMBL" id="ETN40966.1"/>
    </source>
</evidence>
<dbReference type="InParanoid" id="W2RWU8"/>
<gene>
    <name evidence="1" type="ORF">HMPREF1541_05246</name>
</gene>